<keyword evidence="1 7" id="KW-0963">Cytoplasm</keyword>
<feature type="binding site" evidence="7 8">
    <location>
        <position position="75"/>
    </location>
    <ligand>
        <name>S-adenosyl-L-methionine</name>
        <dbReference type="ChEBI" id="CHEBI:59789"/>
    </ligand>
</feature>
<evidence type="ECO:0000256" key="8">
    <source>
        <dbReference type="PROSITE-ProRule" id="PRU01026"/>
    </source>
</evidence>
<comment type="function">
    <text evidence="7">Specifically dimethylates two adjacent adenosines (A1518 and A1519) in the loop of a conserved hairpin near the 3'-end of 16S rRNA in the 30S particle. May play a critical role in biogenesis of 30S subunits.</text>
</comment>
<dbReference type="Pfam" id="PF00398">
    <property type="entry name" value="RrnaAD"/>
    <property type="match status" value="1"/>
</dbReference>
<accession>A0A419DG61</accession>
<dbReference type="Gene3D" id="1.10.8.100">
    <property type="entry name" value="Ribosomal RNA adenine dimethylase-like, domain 2"/>
    <property type="match status" value="1"/>
</dbReference>
<feature type="domain" description="Ribosomal RNA adenine methylase transferase N-terminal" evidence="9">
    <location>
        <begin position="34"/>
        <end position="200"/>
    </location>
</feature>
<evidence type="ECO:0000259" key="9">
    <source>
        <dbReference type="SMART" id="SM00650"/>
    </source>
</evidence>
<evidence type="ECO:0000256" key="3">
    <source>
        <dbReference type="ARBA" id="ARBA00022603"/>
    </source>
</evidence>
<dbReference type="InterPro" id="IPR011530">
    <property type="entry name" value="rRNA_adenine_dimethylase"/>
</dbReference>
<dbReference type="GO" id="GO:0052908">
    <property type="term" value="F:16S rRNA (adenine(1518)-N(6)/adenine(1519)-N(6))-dimethyltransferase activity"/>
    <property type="evidence" value="ECO:0007669"/>
    <property type="project" value="UniProtKB-EC"/>
</dbReference>
<feature type="binding site" evidence="7 8">
    <location>
        <position position="29"/>
    </location>
    <ligand>
        <name>S-adenosyl-L-methionine</name>
        <dbReference type="ChEBI" id="CHEBI:59789"/>
    </ligand>
</feature>
<protein>
    <recommendedName>
        <fullName evidence="7">Ribosomal RNA small subunit methyltransferase A</fullName>
        <ecNumber evidence="7">2.1.1.182</ecNumber>
    </recommendedName>
    <alternativeName>
        <fullName evidence="7">16S rRNA (adenine(1518)-N(6)/adenine(1519)-N(6))-dimethyltransferase</fullName>
    </alternativeName>
    <alternativeName>
        <fullName evidence="7">16S rRNA dimethyladenosine transferase</fullName>
    </alternativeName>
    <alternativeName>
        <fullName evidence="7">16S rRNA dimethylase</fullName>
    </alternativeName>
    <alternativeName>
        <fullName evidence="7">S-adenosylmethionine-6-N', N'-adenosyl(rRNA) dimethyltransferase</fullName>
    </alternativeName>
</protein>
<dbReference type="PROSITE" id="PS51689">
    <property type="entry name" value="SAM_RNA_A_N6_MT"/>
    <property type="match status" value="1"/>
</dbReference>
<dbReference type="InterPro" id="IPR023165">
    <property type="entry name" value="rRNA_Ade_diMease-like_C"/>
</dbReference>
<name>A0A419DG61_9BACT</name>
<proteinExistence type="inferred from homology"/>
<reference evidence="10 11" key="1">
    <citation type="journal article" date="2017" name="ISME J.">
        <title>Energy and carbon metabolisms in a deep terrestrial subsurface fluid microbial community.</title>
        <authorList>
            <person name="Momper L."/>
            <person name="Jungbluth S.P."/>
            <person name="Lee M.D."/>
            <person name="Amend J.P."/>
        </authorList>
    </citation>
    <scope>NUCLEOTIDE SEQUENCE [LARGE SCALE GENOMIC DNA]</scope>
    <source>
        <strain evidence="10">SURF_29</strain>
    </source>
</reference>
<dbReference type="SMART" id="SM00650">
    <property type="entry name" value="rADc"/>
    <property type="match status" value="1"/>
</dbReference>
<dbReference type="Gene3D" id="3.40.50.150">
    <property type="entry name" value="Vaccinia Virus protein VP39"/>
    <property type="match status" value="1"/>
</dbReference>
<comment type="subcellular location">
    <subcellularLocation>
        <location evidence="7">Cytoplasm</location>
    </subcellularLocation>
</comment>
<dbReference type="PANTHER" id="PTHR11727">
    <property type="entry name" value="DIMETHYLADENOSINE TRANSFERASE"/>
    <property type="match status" value="1"/>
</dbReference>
<dbReference type="GO" id="GO:0003723">
    <property type="term" value="F:RNA binding"/>
    <property type="evidence" value="ECO:0007669"/>
    <property type="project" value="UniProtKB-UniRule"/>
</dbReference>
<dbReference type="EC" id="2.1.1.182" evidence="7"/>
<dbReference type="AlphaFoldDB" id="A0A419DG61"/>
<dbReference type="InterPro" id="IPR001737">
    <property type="entry name" value="KsgA/Erm"/>
</dbReference>
<gene>
    <name evidence="7 10" type="primary">rsmA</name>
    <name evidence="7" type="synonym">ksgA</name>
    <name evidence="10" type="ORF">C4544_01035</name>
</gene>
<dbReference type="NCBIfam" id="TIGR00755">
    <property type="entry name" value="ksgA"/>
    <property type="match status" value="1"/>
</dbReference>
<dbReference type="PANTHER" id="PTHR11727:SF7">
    <property type="entry name" value="DIMETHYLADENOSINE TRANSFERASE-RELATED"/>
    <property type="match status" value="1"/>
</dbReference>
<evidence type="ECO:0000256" key="5">
    <source>
        <dbReference type="ARBA" id="ARBA00022691"/>
    </source>
</evidence>
<evidence type="ECO:0000256" key="7">
    <source>
        <dbReference type="HAMAP-Rule" id="MF_00607"/>
    </source>
</evidence>
<keyword evidence="5 7" id="KW-0949">S-adenosyl-L-methionine</keyword>
<dbReference type="InterPro" id="IPR020596">
    <property type="entry name" value="rRNA_Ade_Mease_Trfase_CS"/>
</dbReference>
<evidence type="ECO:0000256" key="2">
    <source>
        <dbReference type="ARBA" id="ARBA00022552"/>
    </source>
</evidence>
<comment type="catalytic activity">
    <reaction evidence="7">
        <text>adenosine(1518)/adenosine(1519) in 16S rRNA + 4 S-adenosyl-L-methionine = N(6)-dimethyladenosine(1518)/N(6)-dimethyladenosine(1519) in 16S rRNA + 4 S-adenosyl-L-homocysteine + 4 H(+)</text>
        <dbReference type="Rhea" id="RHEA:19609"/>
        <dbReference type="Rhea" id="RHEA-COMP:10232"/>
        <dbReference type="Rhea" id="RHEA-COMP:10233"/>
        <dbReference type="ChEBI" id="CHEBI:15378"/>
        <dbReference type="ChEBI" id="CHEBI:57856"/>
        <dbReference type="ChEBI" id="CHEBI:59789"/>
        <dbReference type="ChEBI" id="CHEBI:74411"/>
        <dbReference type="ChEBI" id="CHEBI:74493"/>
        <dbReference type="EC" id="2.1.1.182"/>
    </reaction>
</comment>
<dbReference type="EMBL" id="QZJW01000005">
    <property type="protein sequence ID" value="RJO62067.1"/>
    <property type="molecule type" value="Genomic_DNA"/>
</dbReference>
<dbReference type="Proteomes" id="UP000285655">
    <property type="component" value="Unassembled WGS sequence"/>
</dbReference>
<keyword evidence="4 7" id="KW-0808">Transferase</keyword>
<evidence type="ECO:0000256" key="1">
    <source>
        <dbReference type="ARBA" id="ARBA00022490"/>
    </source>
</evidence>
<dbReference type="PROSITE" id="PS01131">
    <property type="entry name" value="RRNA_A_DIMETH"/>
    <property type="match status" value="1"/>
</dbReference>
<feature type="binding site" evidence="7 8">
    <location>
        <position position="117"/>
    </location>
    <ligand>
        <name>S-adenosyl-L-methionine</name>
        <dbReference type="ChEBI" id="CHEBI:59789"/>
    </ligand>
</feature>
<evidence type="ECO:0000256" key="4">
    <source>
        <dbReference type="ARBA" id="ARBA00022679"/>
    </source>
</evidence>
<sequence length="292" mass="32842">MDLMNILELKKLLKTYGAWPNKDLGQHFLTDQNVLEKMVETADLKKSDIVVEVGPGLGIMTRELAKTAKKVYAVEIDPKIAEILSTICINCRNIDIIRGDIKQFNPKGIGRYKVVANLPYYITSHVIKKFLEEKNKPDTITVLVQREVAERICAKPGRMSVLALAVQFYGQPEIKELVSPMAFFPSPKVYSAILKIKVFKKPIFSDVDPGVFFRLVKAGFGEKRKMLINSMAGGLGIDKETTEKLLRGAGIEPMLRAERLSLDDWRRMYLVFTKYLNLKGAGNEAGSGQSDW</sequence>
<dbReference type="GO" id="GO:0005829">
    <property type="term" value="C:cytosol"/>
    <property type="evidence" value="ECO:0007669"/>
    <property type="project" value="TreeGrafter"/>
</dbReference>
<organism evidence="10 11">
    <name type="scientific">candidate division WS5 bacterium</name>
    <dbReference type="NCBI Taxonomy" id="2093353"/>
    <lineage>
        <taxon>Bacteria</taxon>
        <taxon>candidate division WS5</taxon>
    </lineage>
</organism>
<evidence type="ECO:0000256" key="6">
    <source>
        <dbReference type="ARBA" id="ARBA00022884"/>
    </source>
</evidence>
<feature type="binding site" evidence="7 8">
    <location>
        <position position="54"/>
    </location>
    <ligand>
        <name>S-adenosyl-L-methionine</name>
        <dbReference type="ChEBI" id="CHEBI:59789"/>
    </ligand>
</feature>
<evidence type="ECO:0000313" key="10">
    <source>
        <dbReference type="EMBL" id="RJO62067.1"/>
    </source>
</evidence>
<keyword evidence="2 7" id="KW-0698">rRNA processing</keyword>
<evidence type="ECO:0000313" key="11">
    <source>
        <dbReference type="Proteomes" id="UP000285655"/>
    </source>
</evidence>
<feature type="binding site" evidence="7 8">
    <location>
        <position position="100"/>
    </location>
    <ligand>
        <name>S-adenosyl-L-methionine</name>
        <dbReference type="ChEBI" id="CHEBI:59789"/>
    </ligand>
</feature>
<dbReference type="CDD" id="cd02440">
    <property type="entry name" value="AdoMet_MTases"/>
    <property type="match status" value="1"/>
</dbReference>
<dbReference type="SUPFAM" id="SSF53335">
    <property type="entry name" value="S-adenosyl-L-methionine-dependent methyltransferases"/>
    <property type="match status" value="1"/>
</dbReference>
<dbReference type="InterPro" id="IPR020598">
    <property type="entry name" value="rRNA_Ade_methylase_Trfase_N"/>
</dbReference>
<dbReference type="HAMAP" id="MF_00607">
    <property type="entry name" value="16SrRNA_methyltr_A"/>
    <property type="match status" value="1"/>
</dbReference>
<keyword evidence="3 7" id="KW-0489">Methyltransferase</keyword>
<comment type="similarity">
    <text evidence="7">Belongs to the class I-like SAM-binding methyltransferase superfamily. rRNA adenine N(6)-methyltransferase family. RsmA subfamily.</text>
</comment>
<dbReference type="InterPro" id="IPR029063">
    <property type="entry name" value="SAM-dependent_MTases_sf"/>
</dbReference>
<feature type="binding site" evidence="7 8">
    <location>
        <position position="27"/>
    </location>
    <ligand>
        <name>S-adenosyl-L-methionine</name>
        <dbReference type="ChEBI" id="CHEBI:59789"/>
    </ligand>
</feature>
<comment type="caution">
    <text evidence="10">The sequence shown here is derived from an EMBL/GenBank/DDBJ whole genome shotgun (WGS) entry which is preliminary data.</text>
</comment>
<keyword evidence="6 7" id="KW-0694">RNA-binding</keyword>